<evidence type="ECO:0000313" key="3">
    <source>
        <dbReference type="Proteomes" id="UP000192520"/>
    </source>
</evidence>
<dbReference type="STRING" id="1968527.B5M47_01175"/>
<dbReference type="InterPro" id="IPR011604">
    <property type="entry name" value="PDDEXK-like_dom_sf"/>
</dbReference>
<accession>A0A1W9P0J4</accession>
<dbReference type="SUPFAM" id="SSF52980">
    <property type="entry name" value="Restriction endonuclease-like"/>
    <property type="match status" value="1"/>
</dbReference>
<protein>
    <recommendedName>
        <fullName evidence="1">PD-(D/E)XK endonuclease-like domain-containing protein</fullName>
    </recommendedName>
</protein>
<dbReference type="EMBL" id="MZGJ01000005">
    <property type="protein sequence ID" value="OQX51303.1"/>
    <property type="molecule type" value="Genomic_DNA"/>
</dbReference>
<evidence type="ECO:0000259" key="1">
    <source>
        <dbReference type="Pfam" id="PF12705"/>
    </source>
</evidence>
<name>A0A1W9P0J4_UNCC3</name>
<gene>
    <name evidence="2" type="ORF">B5M47_01175</name>
</gene>
<dbReference type="Pfam" id="PF12705">
    <property type="entry name" value="PDDEXK_1"/>
    <property type="match status" value="1"/>
</dbReference>
<dbReference type="InterPro" id="IPR011335">
    <property type="entry name" value="Restrct_endonuc-II-like"/>
</dbReference>
<dbReference type="InterPro" id="IPR038726">
    <property type="entry name" value="PDDEXK_AddAB-type"/>
</dbReference>
<comment type="caution">
    <text evidence="2">The sequence shown here is derived from an EMBL/GenBank/DDBJ whole genome shotgun (WGS) entry which is preliminary data.</text>
</comment>
<dbReference type="Proteomes" id="UP000192520">
    <property type="component" value="Unassembled WGS sequence"/>
</dbReference>
<evidence type="ECO:0000313" key="2">
    <source>
        <dbReference type="EMBL" id="OQX51303.1"/>
    </source>
</evidence>
<reference evidence="3" key="1">
    <citation type="submission" date="2017-03" db="EMBL/GenBank/DDBJ databases">
        <title>Novel pathways for hydrocarbon cycling and metabolic interdependencies in hydrothermal sediment communities.</title>
        <authorList>
            <person name="Dombrowski N."/>
            <person name="Seitz K."/>
            <person name="Teske A."/>
            <person name="Baker B."/>
        </authorList>
    </citation>
    <scope>NUCLEOTIDE SEQUENCE [LARGE SCALE GENOMIC DNA]</scope>
</reference>
<dbReference type="Gene3D" id="3.90.320.10">
    <property type="match status" value="1"/>
</dbReference>
<sequence>MPDKFSATWISYTSINDFLTCPRAYFLKNVYRDPKTGHKVKIVTPALTLGQAVHEVLESLSVIPVDKRFATPLIARFAKIWEKYHGKRGGFPSLEVEAKYRQRGQEMIRRVINHPGPLANLAVKINMDLPYFWLSAEDSIILCGKIDWLEYLPETDSVHIIDFKTSKLPEDSSSLQLPIYFLIAQNCQKHKVAKASYWYLARNNTPTEVPLPDIQETREKILGIAKQIKLARQFEKFMCPHKNGCHACLPYEAILRRQAEFVGTDKLKRDLYVLDRSSLKQVNESTIL</sequence>
<feature type="domain" description="PD-(D/E)XK endonuclease-like" evidence="1">
    <location>
        <begin position="10"/>
        <end position="248"/>
    </location>
</feature>
<dbReference type="AlphaFoldDB" id="A0A1W9P0J4"/>
<proteinExistence type="predicted"/>
<organism evidence="2 3">
    <name type="scientific">candidate division CPR3 bacterium 4484_211</name>
    <dbReference type="NCBI Taxonomy" id="1968527"/>
    <lineage>
        <taxon>Bacteria</taxon>
        <taxon>Bacteria division CPR3</taxon>
    </lineage>
</organism>